<dbReference type="PANTHER" id="PTHR45453:SF3">
    <property type="entry name" value="HISTIDINE KINASE"/>
    <property type="match status" value="1"/>
</dbReference>
<dbReference type="GO" id="GO:0005886">
    <property type="term" value="C:plasma membrane"/>
    <property type="evidence" value="ECO:0007669"/>
    <property type="project" value="UniProtKB-SubCell"/>
</dbReference>
<keyword evidence="8 15" id="KW-0418">Kinase</keyword>
<evidence type="ECO:0000313" key="16">
    <source>
        <dbReference type="Proteomes" id="UP000215145"/>
    </source>
</evidence>
<evidence type="ECO:0000256" key="9">
    <source>
        <dbReference type="ARBA" id="ARBA00022840"/>
    </source>
</evidence>
<evidence type="ECO:0000256" key="5">
    <source>
        <dbReference type="ARBA" id="ARBA00022553"/>
    </source>
</evidence>
<dbReference type="GO" id="GO:0000155">
    <property type="term" value="F:phosphorelay sensor kinase activity"/>
    <property type="evidence" value="ECO:0007669"/>
    <property type="project" value="InterPro"/>
</dbReference>
<dbReference type="InterPro" id="IPR036890">
    <property type="entry name" value="HATPase_C_sf"/>
</dbReference>
<dbReference type="SMART" id="SM00388">
    <property type="entry name" value="HisKA"/>
    <property type="match status" value="1"/>
</dbReference>
<dbReference type="FunFam" id="3.30.565.10:FF:000006">
    <property type="entry name" value="Sensor histidine kinase WalK"/>
    <property type="match status" value="1"/>
</dbReference>
<keyword evidence="6" id="KW-0808">Transferase</keyword>
<dbReference type="InterPro" id="IPR003661">
    <property type="entry name" value="HisK_dim/P_dom"/>
</dbReference>
<dbReference type="SMART" id="SM00304">
    <property type="entry name" value="HAMP"/>
    <property type="match status" value="1"/>
</dbReference>
<dbReference type="InterPro" id="IPR003660">
    <property type="entry name" value="HAMP_dom"/>
</dbReference>
<keyword evidence="12" id="KW-0812">Transmembrane</keyword>
<dbReference type="AlphaFoldDB" id="A0A229P297"/>
<dbReference type="InterPro" id="IPR050351">
    <property type="entry name" value="BphY/WalK/GraS-like"/>
</dbReference>
<dbReference type="OrthoDB" id="9762826at2"/>
<evidence type="ECO:0000256" key="12">
    <source>
        <dbReference type="SAM" id="Phobius"/>
    </source>
</evidence>
<dbReference type="PROSITE" id="PS50885">
    <property type="entry name" value="HAMP"/>
    <property type="match status" value="1"/>
</dbReference>
<dbReference type="GO" id="GO:0004721">
    <property type="term" value="F:phosphoprotein phosphatase activity"/>
    <property type="evidence" value="ECO:0007669"/>
    <property type="project" value="TreeGrafter"/>
</dbReference>
<feature type="transmembrane region" description="Helical" evidence="12">
    <location>
        <begin position="297"/>
        <end position="317"/>
    </location>
</feature>
<dbReference type="EMBL" id="NMUQ01000001">
    <property type="protein sequence ID" value="OXM16352.1"/>
    <property type="molecule type" value="Genomic_DNA"/>
</dbReference>
<dbReference type="SUPFAM" id="SSF47384">
    <property type="entry name" value="Homodimeric domain of signal transducing histidine kinase"/>
    <property type="match status" value="1"/>
</dbReference>
<dbReference type="Gene3D" id="3.30.565.10">
    <property type="entry name" value="Histidine kinase-like ATPase, C-terminal domain"/>
    <property type="match status" value="1"/>
</dbReference>
<feature type="domain" description="HAMP" evidence="14">
    <location>
        <begin position="318"/>
        <end position="370"/>
    </location>
</feature>
<dbReference type="Proteomes" id="UP000215145">
    <property type="component" value="Unassembled WGS sequence"/>
</dbReference>
<evidence type="ECO:0000259" key="13">
    <source>
        <dbReference type="PROSITE" id="PS50109"/>
    </source>
</evidence>
<dbReference type="PRINTS" id="PR00344">
    <property type="entry name" value="BCTRLSENSOR"/>
</dbReference>
<keyword evidence="4" id="KW-1003">Cell membrane</keyword>
<evidence type="ECO:0000256" key="10">
    <source>
        <dbReference type="ARBA" id="ARBA00023012"/>
    </source>
</evidence>
<proteinExistence type="predicted"/>
<dbReference type="GO" id="GO:0005524">
    <property type="term" value="F:ATP binding"/>
    <property type="evidence" value="ECO:0007669"/>
    <property type="project" value="UniProtKB-KW"/>
</dbReference>
<evidence type="ECO:0000256" key="3">
    <source>
        <dbReference type="ARBA" id="ARBA00012438"/>
    </source>
</evidence>
<comment type="subcellular location">
    <subcellularLocation>
        <location evidence="2">Cell membrane</location>
        <topology evidence="2">Multi-pass membrane protein</topology>
    </subcellularLocation>
</comment>
<dbReference type="FunFam" id="1.10.287.130:FF:000001">
    <property type="entry name" value="Two-component sensor histidine kinase"/>
    <property type="match status" value="1"/>
</dbReference>
<evidence type="ECO:0000256" key="1">
    <source>
        <dbReference type="ARBA" id="ARBA00000085"/>
    </source>
</evidence>
<dbReference type="RefSeq" id="WP_089523436.1">
    <property type="nucleotide sequence ID" value="NZ_NMUQ01000001.1"/>
</dbReference>
<dbReference type="Pfam" id="PF02518">
    <property type="entry name" value="HATPase_c"/>
    <property type="match status" value="1"/>
</dbReference>
<feature type="domain" description="Histidine kinase" evidence="13">
    <location>
        <begin position="392"/>
        <end position="605"/>
    </location>
</feature>
<evidence type="ECO:0000259" key="14">
    <source>
        <dbReference type="PROSITE" id="PS50885"/>
    </source>
</evidence>
<evidence type="ECO:0000256" key="8">
    <source>
        <dbReference type="ARBA" id="ARBA00022777"/>
    </source>
</evidence>
<dbReference type="Gene3D" id="6.10.340.10">
    <property type="match status" value="1"/>
</dbReference>
<dbReference type="CDD" id="cd00082">
    <property type="entry name" value="HisKA"/>
    <property type="match status" value="1"/>
</dbReference>
<gene>
    <name evidence="15" type="ORF">CGZ75_06620</name>
</gene>
<evidence type="ECO:0000313" key="15">
    <source>
        <dbReference type="EMBL" id="OXM16352.1"/>
    </source>
</evidence>
<evidence type="ECO:0000256" key="4">
    <source>
        <dbReference type="ARBA" id="ARBA00022475"/>
    </source>
</evidence>
<dbReference type="SMART" id="SM00387">
    <property type="entry name" value="HATPase_c"/>
    <property type="match status" value="1"/>
</dbReference>
<dbReference type="CDD" id="cd06225">
    <property type="entry name" value="HAMP"/>
    <property type="match status" value="1"/>
</dbReference>
<evidence type="ECO:0000256" key="2">
    <source>
        <dbReference type="ARBA" id="ARBA00004651"/>
    </source>
</evidence>
<dbReference type="PANTHER" id="PTHR45453">
    <property type="entry name" value="PHOSPHATE REGULON SENSOR PROTEIN PHOR"/>
    <property type="match status" value="1"/>
</dbReference>
<dbReference type="PROSITE" id="PS50109">
    <property type="entry name" value="HIS_KIN"/>
    <property type="match status" value="1"/>
</dbReference>
<dbReference type="SUPFAM" id="SSF158472">
    <property type="entry name" value="HAMP domain-like"/>
    <property type="match status" value="1"/>
</dbReference>
<evidence type="ECO:0000256" key="11">
    <source>
        <dbReference type="ARBA" id="ARBA00023136"/>
    </source>
</evidence>
<name>A0A229P297_9BACL</name>
<keyword evidence="5" id="KW-0597">Phosphoprotein</keyword>
<dbReference type="EC" id="2.7.13.3" evidence="3"/>
<organism evidence="15 16">
    <name type="scientific">Paenibacillus herberti</name>
    <dbReference type="NCBI Taxonomy" id="1619309"/>
    <lineage>
        <taxon>Bacteria</taxon>
        <taxon>Bacillati</taxon>
        <taxon>Bacillota</taxon>
        <taxon>Bacilli</taxon>
        <taxon>Bacillales</taxon>
        <taxon>Paenibacillaceae</taxon>
        <taxon>Paenibacillus</taxon>
    </lineage>
</organism>
<dbReference type="InterPro" id="IPR005467">
    <property type="entry name" value="His_kinase_dom"/>
</dbReference>
<keyword evidence="9" id="KW-0067">ATP-binding</keyword>
<dbReference type="InterPro" id="IPR004358">
    <property type="entry name" value="Sig_transdc_His_kin-like_C"/>
</dbReference>
<keyword evidence="12" id="KW-1133">Transmembrane helix</keyword>
<comment type="caution">
    <text evidence="15">The sequence shown here is derived from an EMBL/GenBank/DDBJ whole genome shotgun (WGS) entry which is preliminary data.</text>
</comment>
<keyword evidence="11 12" id="KW-0472">Membrane</keyword>
<reference evidence="15 16" key="1">
    <citation type="submission" date="2017-07" db="EMBL/GenBank/DDBJ databases">
        <title>Paenibacillus herberti R33 genome sequencing and assembly.</title>
        <authorList>
            <person name="Su W."/>
        </authorList>
    </citation>
    <scope>NUCLEOTIDE SEQUENCE [LARGE SCALE GENOMIC DNA]</scope>
    <source>
        <strain evidence="15 16">R33</strain>
    </source>
</reference>
<dbReference type="GO" id="GO:0016036">
    <property type="term" value="P:cellular response to phosphate starvation"/>
    <property type="evidence" value="ECO:0007669"/>
    <property type="project" value="TreeGrafter"/>
</dbReference>
<comment type="catalytic activity">
    <reaction evidence="1">
        <text>ATP + protein L-histidine = ADP + protein N-phospho-L-histidine.</text>
        <dbReference type="EC" id="2.7.13.3"/>
    </reaction>
</comment>
<sequence>MRKSIVFKLFLLTVSLSLFIVAGLFIGQTLFFEQFYVRQKVASVQSALDTLSTEKWEETEDAQGAFEIEQQFYQTYNTWVARLDAAGYLSNTDNFKAEVKLDSVPEAPALSGTTLSIPLYTMMDVEELRSDNPFLLDFFVKPEERIAIEGLLMNDQFVPQRIGSHISKMWAENRLENTTFTNKEYEVSSRLGVTEYRKHYTSILVEGTVTKLQTPEGAAESRYTNHLFLEQIKTFQANLLYGEFTEKENTVIDYVENNVPYKIFINQRRDSSGAPFYVFAMTSLQPVNEAAGVMRNYYIYIALGALLFVALVSFYYARRIARPLLRVNEVTQRMASLDFSTRISVNTEDEIGQLSQNINGLSNMLHDHINRLEQDIEQERRLELTRKAFIADVSHELKTPLSIMESCLYIIQDKPDSPKRDHYFSAMKDEVQKMNLLVGDMLELAKYESGTYKMEMSSFRIDALLERVCDKLALDLSGKQLLLHTHFIPLEVVANAQRIEQVIVNLLTNAIRYTPEGENIFIRMIEEPETVVITVENYGAHIPEDQMNKIWDRFYRIDESRQRSTGGTGLGLAICRQILKLHHAQFGAVNTENGVRFYFELSKGQEA</sequence>
<dbReference type="InterPro" id="IPR036097">
    <property type="entry name" value="HisK_dim/P_sf"/>
</dbReference>
<evidence type="ECO:0000256" key="7">
    <source>
        <dbReference type="ARBA" id="ARBA00022741"/>
    </source>
</evidence>
<dbReference type="SUPFAM" id="SSF55874">
    <property type="entry name" value="ATPase domain of HSP90 chaperone/DNA topoisomerase II/histidine kinase"/>
    <property type="match status" value="1"/>
</dbReference>
<accession>A0A229P297</accession>
<protein>
    <recommendedName>
        <fullName evidence="3">histidine kinase</fullName>
        <ecNumber evidence="3">2.7.13.3</ecNumber>
    </recommendedName>
</protein>
<keyword evidence="16" id="KW-1185">Reference proteome</keyword>
<keyword evidence="10" id="KW-0902">Two-component regulatory system</keyword>
<dbReference type="Pfam" id="PF00672">
    <property type="entry name" value="HAMP"/>
    <property type="match status" value="1"/>
</dbReference>
<keyword evidence="7" id="KW-0547">Nucleotide-binding</keyword>
<evidence type="ECO:0000256" key="6">
    <source>
        <dbReference type="ARBA" id="ARBA00022679"/>
    </source>
</evidence>
<dbReference type="InterPro" id="IPR003594">
    <property type="entry name" value="HATPase_dom"/>
</dbReference>
<dbReference type="Pfam" id="PF00512">
    <property type="entry name" value="HisKA"/>
    <property type="match status" value="1"/>
</dbReference>
<dbReference type="Gene3D" id="1.10.287.130">
    <property type="match status" value="1"/>
</dbReference>